<reference evidence="1 2" key="1">
    <citation type="submission" date="2018-07" db="EMBL/GenBank/DDBJ databases">
        <title>Genomic Encyclopedia of Type Strains, Phase III (KMG-III): the genomes of soil and plant-associated and newly described type strains.</title>
        <authorList>
            <person name="Whitman W."/>
        </authorList>
    </citation>
    <scope>NUCLEOTIDE SEQUENCE [LARGE SCALE GENOMIC DNA]</scope>
    <source>
        <strain evidence="1 2">CECT 7031</strain>
    </source>
</reference>
<comment type="caution">
    <text evidence="1">The sequence shown here is derived from an EMBL/GenBank/DDBJ whole genome shotgun (WGS) entry which is preliminary data.</text>
</comment>
<dbReference type="EMBL" id="QRAS01000003">
    <property type="protein sequence ID" value="RDL05394.1"/>
    <property type="molecule type" value="Genomic_DNA"/>
</dbReference>
<dbReference type="RefSeq" id="WP_070230454.1">
    <property type="nucleotide sequence ID" value="NZ_BJYO01000004.1"/>
</dbReference>
<dbReference type="GeneID" id="94546441"/>
<protein>
    <submittedName>
        <fullName evidence="1">Uncharacterized protein</fullName>
    </submittedName>
</protein>
<dbReference type="OrthoDB" id="2149687at2"/>
<organism evidence="1 2">
    <name type="scientific">Weissella soli</name>
    <dbReference type="NCBI Taxonomy" id="155866"/>
    <lineage>
        <taxon>Bacteria</taxon>
        <taxon>Bacillati</taxon>
        <taxon>Bacillota</taxon>
        <taxon>Bacilli</taxon>
        <taxon>Lactobacillales</taxon>
        <taxon>Lactobacillaceae</taxon>
        <taxon>Weissella</taxon>
    </lineage>
</organism>
<dbReference type="AlphaFoldDB" id="A0A288QXI9"/>
<dbReference type="Proteomes" id="UP000254912">
    <property type="component" value="Unassembled WGS sequence"/>
</dbReference>
<name>A0A288QXI9_9LACO</name>
<sequence length="124" mass="14112">MVLTLFFAILCIESCFDLRSQTIIWGLLCPFYGLIFVSPHALWSLLLMTLLYIAGSLFNTLYETMIGNGDLDIIYLVALVTDFYHFNLWLTIACALALIPAMVYRTRIPFVPFLTISFAVIQCL</sequence>
<proteinExistence type="predicted"/>
<evidence type="ECO:0000313" key="1">
    <source>
        <dbReference type="EMBL" id="RDL05394.1"/>
    </source>
</evidence>
<dbReference type="KEGG" id="wso:WSWS_01255"/>
<keyword evidence="2" id="KW-1185">Reference proteome</keyword>
<evidence type="ECO:0000313" key="2">
    <source>
        <dbReference type="Proteomes" id="UP000254912"/>
    </source>
</evidence>
<gene>
    <name evidence="1" type="ORF">DFP99_1355</name>
</gene>
<accession>A0A288QXI9</accession>